<dbReference type="PROSITE" id="PS52016">
    <property type="entry name" value="TONB_DEPENDENT_REC_3"/>
    <property type="match status" value="1"/>
</dbReference>
<keyword evidence="5 9" id="KW-0732">Signal</keyword>
<organism evidence="11 12">
    <name type="scientific">Halpernia humi</name>
    <dbReference type="NCBI Taxonomy" id="493375"/>
    <lineage>
        <taxon>Bacteria</taxon>
        <taxon>Pseudomonadati</taxon>
        <taxon>Bacteroidota</taxon>
        <taxon>Flavobacteriia</taxon>
        <taxon>Flavobacteriales</taxon>
        <taxon>Weeksellaceae</taxon>
        <taxon>Chryseobacterium group</taxon>
        <taxon>Halpernia</taxon>
    </lineage>
</organism>
<proteinExistence type="inferred from homology"/>
<keyword evidence="3 8" id="KW-1134">Transmembrane beta strand</keyword>
<dbReference type="Proteomes" id="UP000236738">
    <property type="component" value="Unassembled WGS sequence"/>
</dbReference>
<sequence length="946" mass="105324">MKKNICLLGLLFTSSLIFAQKSKKDSAESRENKIDEVIITSSYGTKKLKEEVVGSISTITSKEINTAQPFESIDKMITGLAPGVQISSGTEVGANVKINIRGLGSIVALNNSNVGTSTQPLIIVDGIILKEDRPFDATFFNGSAGSEYNINSLARISTDNIESINILKDAAAVALYGADAANGVILITTKKGRKGKPQYSFSTQYGISQSINKMKYLSGPQYAQVYNAYQSNNGVAAGFPYNGVDVNWFDIMNQNGDYYKTNFGVSGGAKYFTYRMGINYSNNNESKVLNTFQKKGIDTSLGFNFDKLKINLFGSYTNLVKNQPNTYFNFILAPTFSVYNDDGTFHSTGYNGIPNPLAAANQNINLTENNSVLSSINVSYDLLKNLKLSSIFAVDYSHQKDVDWKSGLNGSGRGNGTFIIDGVRYPKNGSSRLYKSDAFKWNWSAQAYYEKDFAEKNHIDLLAGIELRKTHQDKIGFLGDNFINADVYQLPWQAAQYASSSGTITNGFRTVELTDKDAGRSLFTQINYDFAKKYFASFTIRRDESSAFGSDKNAAVNGGLGLSWNLSNENFLKNSNWVDFLRLRTSAGITGNSRIGSYRSSGLYNINFTGFSYDYNYATPDTSAPPNKELSWEKNAKYNIGIDFNIFKKLEFTIEVYRNNISDMIVSRNVPLETGYNSAQINGASMYNQGIEFNAKVDWFKTKNFTWSSMFNISKVVNKVTSLVGLGSDYSTSENARAQKIGTSTSAIWGYVWDGINPANGDDTYLIDGVKTDGKSVNKSSDKWQIIGNSQPDAYGGFRNNFRIAKRFTLGFQINFEIGGDDLVMPELIDHYTILLNRNMSINALDYWTPQNPNAINHAPSNKATFISNSTKYLYDNTNVKLQNVSLGYSIPIKKGVIRTADLFLNISNVAYWYKEKSPQDRNGIRELQYLYPEMRTFSFGFNMNF</sequence>
<protein>
    <submittedName>
        <fullName evidence="11">TonB-linked outer membrane protein, SusC/RagA family</fullName>
    </submittedName>
</protein>
<evidence type="ECO:0000256" key="5">
    <source>
        <dbReference type="ARBA" id="ARBA00022729"/>
    </source>
</evidence>
<evidence type="ECO:0000256" key="8">
    <source>
        <dbReference type="PROSITE-ProRule" id="PRU01360"/>
    </source>
</evidence>
<name>A0A1H5WP99_9FLAO</name>
<evidence type="ECO:0000256" key="3">
    <source>
        <dbReference type="ARBA" id="ARBA00022452"/>
    </source>
</evidence>
<dbReference type="GO" id="GO:0015889">
    <property type="term" value="P:cobalamin transport"/>
    <property type="evidence" value="ECO:0007669"/>
    <property type="project" value="TreeGrafter"/>
</dbReference>
<dbReference type="Gene3D" id="2.40.170.20">
    <property type="entry name" value="TonB-dependent receptor, beta-barrel domain"/>
    <property type="match status" value="1"/>
</dbReference>
<keyword evidence="6 8" id="KW-0472">Membrane</keyword>
<dbReference type="NCBIfam" id="TIGR04056">
    <property type="entry name" value="OMP_RagA_SusC"/>
    <property type="match status" value="1"/>
</dbReference>
<keyword evidence="4 8" id="KW-0812">Transmembrane</keyword>
<comment type="similarity">
    <text evidence="8">Belongs to the TonB-dependent receptor family.</text>
</comment>
<dbReference type="SUPFAM" id="SSF56935">
    <property type="entry name" value="Porins"/>
    <property type="match status" value="1"/>
</dbReference>
<dbReference type="InterPro" id="IPR023996">
    <property type="entry name" value="TonB-dep_OMP_SusC/RagA"/>
</dbReference>
<feature type="domain" description="TonB-dependent receptor plug" evidence="10">
    <location>
        <begin position="49"/>
        <end position="184"/>
    </location>
</feature>
<evidence type="ECO:0000256" key="1">
    <source>
        <dbReference type="ARBA" id="ARBA00004571"/>
    </source>
</evidence>
<evidence type="ECO:0000313" key="11">
    <source>
        <dbReference type="EMBL" id="SEG01135.1"/>
    </source>
</evidence>
<accession>A0A1H5WP99</accession>
<evidence type="ECO:0000256" key="2">
    <source>
        <dbReference type="ARBA" id="ARBA00022448"/>
    </source>
</evidence>
<keyword evidence="7 8" id="KW-0998">Cell outer membrane</keyword>
<keyword evidence="12" id="KW-1185">Reference proteome</keyword>
<evidence type="ECO:0000259" key="10">
    <source>
        <dbReference type="Pfam" id="PF07715"/>
    </source>
</evidence>
<feature type="chain" id="PRO_5009288530" evidence="9">
    <location>
        <begin position="20"/>
        <end position="946"/>
    </location>
</feature>
<reference evidence="12" key="1">
    <citation type="submission" date="2016-10" db="EMBL/GenBank/DDBJ databases">
        <authorList>
            <person name="Varghese N."/>
            <person name="Submissions S."/>
        </authorList>
    </citation>
    <scope>NUCLEOTIDE SEQUENCE [LARGE SCALE GENOMIC DNA]</scope>
    <source>
        <strain evidence="12">DSM 21580</strain>
    </source>
</reference>
<dbReference type="OrthoDB" id="9768177at2"/>
<keyword evidence="2 8" id="KW-0813">Transport</keyword>
<comment type="subcellular location">
    <subcellularLocation>
        <location evidence="1 8">Cell outer membrane</location>
        <topology evidence="1 8">Multi-pass membrane protein</topology>
    </subcellularLocation>
</comment>
<evidence type="ECO:0000256" key="7">
    <source>
        <dbReference type="ARBA" id="ARBA00023237"/>
    </source>
</evidence>
<dbReference type="Pfam" id="PF07715">
    <property type="entry name" value="Plug"/>
    <property type="match status" value="1"/>
</dbReference>
<feature type="signal peptide" evidence="9">
    <location>
        <begin position="1"/>
        <end position="19"/>
    </location>
</feature>
<gene>
    <name evidence="11" type="ORF">SAMN05421847_1281</name>
</gene>
<dbReference type="RefSeq" id="WP_103913266.1">
    <property type="nucleotide sequence ID" value="NZ_FNUS01000002.1"/>
</dbReference>
<dbReference type="PANTHER" id="PTHR30069:SF53">
    <property type="entry name" value="COLICIN I RECEPTOR-RELATED"/>
    <property type="match status" value="1"/>
</dbReference>
<dbReference type="InterPro" id="IPR036942">
    <property type="entry name" value="Beta-barrel_TonB_sf"/>
</dbReference>
<dbReference type="PANTHER" id="PTHR30069">
    <property type="entry name" value="TONB-DEPENDENT OUTER MEMBRANE RECEPTOR"/>
    <property type="match status" value="1"/>
</dbReference>
<dbReference type="InterPro" id="IPR039426">
    <property type="entry name" value="TonB-dep_rcpt-like"/>
</dbReference>
<dbReference type="InterPro" id="IPR037066">
    <property type="entry name" value="Plug_dom_sf"/>
</dbReference>
<evidence type="ECO:0000256" key="6">
    <source>
        <dbReference type="ARBA" id="ARBA00023136"/>
    </source>
</evidence>
<dbReference type="AlphaFoldDB" id="A0A1H5WP99"/>
<dbReference type="EMBL" id="FNUS01000002">
    <property type="protein sequence ID" value="SEG01135.1"/>
    <property type="molecule type" value="Genomic_DNA"/>
</dbReference>
<dbReference type="NCBIfam" id="TIGR04057">
    <property type="entry name" value="SusC_RagA_signa"/>
    <property type="match status" value="1"/>
</dbReference>
<dbReference type="Gene3D" id="2.170.130.10">
    <property type="entry name" value="TonB-dependent receptor, plug domain"/>
    <property type="match status" value="1"/>
</dbReference>
<dbReference type="InterPro" id="IPR023997">
    <property type="entry name" value="TonB-dep_OMP_SusC/RagA_CS"/>
</dbReference>
<dbReference type="GO" id="GO:0009279">
    <property type="term" value="C:cell outer membrane"/>
    <property type="evidence" value="ECO:0007669"/>
    <property type="project" value="UniProtKB-SubCell"/>
</dbReference>
<evidence type="ECO:0000256" key="4">
    <source>
        <dbReference type="ARBA" id="ARBA00022692"/>
    </source>
</evidence>
<evidence type="ECO:0000256" key="9">
    <source>
        <dbReference type="SAM" id="SignalP"/>
    </source>
</evidence>
<dbReference type="InterPro" id="IPR012910">
    <property type="entry name" value="Plug_dom"/>
</dbReference>
<evidence type="ECO:0000313" key="12">
    <source>
        <dbReference type="Proteomes" id="UP000236738"/>
    </source>
</evidence>